<reference evidence="4" key="1">
    <citation type="submission" date="2021-02" db="EMBL/GenBank/DDBJ databases">
        <title>PHA producing bacteria isolated from coastal sediment in Guangdong, Shenzhen.</title>
        <authorList>
            <person name="Zheng W."/>
            <person name="Yu S."/>
            <person name="Huang Y."/>
        </authorList>
    </citation>
    <scope>NUCLEOTIDE SEQUENCE</scope>
    <source>
        <strain evidence="4">TN14-10</strain>
    </source>
</reference>
<dbReference type="Pfam" id="PF00326">
    <property type="entry name" value="Peptidase_S9"/>
    <property type="match status" value="1"/>
</dbReference>
<name>A0A939DGG7_9GAMM</name>
<organism evidence="4 5">
    <name type="scientific">Parahaliea mediterranea</name>
    <dbReference type="NCBI Taxonomy" id="651086"/>
    <lineage>
        <taxon>Bacteria</taxon>
        <taxon>Pseudomonadati</taxon>
        <taxon>Pseudomonadota</taxon>
        <taxon>Gammaproteobacteria</taxon>
        <taxon>Cellvibrionales</taxon>
        <taxon>Halieaceae</taxon>
        <taxon>Parahaliea</taxon>
    </lineage>
</organism>
<dbReference type="InterPro" id="IPR011042">
    <property type="entry name" value="6-blade_b-propeller_TolB-like"/>
</dbReference>
<accession>A0A939DGG7</accession>
<evidence type="ECO:0000313" key="5">
    <source>
        <dbReference type="Proteomes" id="UP000664303"/>
    </source>
</evidence>
<dbReference type="Gene3D" id="2.120.10.30">
    <property type="entry name" value="TolB, C-terminal domain"/>
    <property type="match status" value="1"/>
</dbReference>
<dbReference type="PANTHER" id="PTHR42776">
    <property type="entry name" value="SERINE PEPTIDASE S9 FAMILY MEMBER"/>
    <property type="match status" value="1"/>
</dbReference>
<protein>
    <submittedName>
        <fullName evidence="4">S9 family peptidase</fullName>
    </submittedName>
</protein>
<dbReference type="EMBL" id="JAFKCZ010000009">
    <property type="protein sequence ID" value="MBN7797665.1"/>
    <property type="molecule type" value="Genomic_DNA"/>
</dbReference>
<dbReference type="AlphaFoldDB" id="A0A939DGG7"/>
<feature type="signal peptide" evidence="2">
    <location>
        <begin position="1"/>
        <end position="21"/>
    </location>
</feature>
<dbReference type="GO" id="GO:0004252">
    <property type="term" value="F:serine-type endopeptidase activity"/>
    <property type="evidence" value="ECO:0007669"/>
    <property type="project" value="TreeGrafter"/>
</dbReference>
<dbReference type="Gene3D" id="3.40.50.1820">
    <property type="entry name" value="alpha/beta hydrolase"/>
    <property type="match status" value="1"/>
</dbReference>
<evidence type="ECO:0000313" key="4">
    <source>
        <dbReference type="EMBL" id="MBN7797665.1"/>
    </source>
</evidence>
<feature type="domain" description="Peptidase S9 prolyl oligopeptidase catalytic" evidence="3">
    <location>
        <begin position="432"/>
        <end position="645"/>
    </location>
</feature>
<dbReference type="GO" id="GO:0006508">
    <property type="term" value="P:proteolysis"/>
    <property type="evidence" value="ECO:0007669"/>
    <property type="project" value="InterPro"/>
</dbReference>
<sequence>MRYFHETLIVVAFLSLLSACGASPPKATHAQAPTALIDREILFGNPTRFQGRVSPDGRWMSFRAPLEGVMNLWLAPVGQIEAARPITRNTGGGIPAHFWALDSESVLYIEDQGGDENWHIYRVDIASGRIQDLSPFAGVQAQFIAQSERHPGVAVIGMNDRDPRWHDVYRVNLATGERTLLARNDRFSAIHVDNNLEVRLATAQTQGGGATVYRRDGDAWRELLDIPPEDYFSTRIVGFTGDNSAFYMVDSRGRDTAALARVNAATGESRTMAMAEDADISDVLVHPRTHKVIAVAANRHQRRWQVLDERYAEDFRVLAEQSGGDVQILAATLDGEQWVAFLSPSDASPVYALYDRQSKTLEPLFVTNTRLAGLPLAPKHNEVITSRDGLPLVSYLTLPVDSDADGDGRPEQPLPLVLLVHGGPWSRDSATYSGEVQWLANRGYAVLEVNFRGSTGFGKAFTNAGNHEWAGKMHDDLIDAVDWAVARRVARRDRVGIMGTSYGGYATLVGLTFTPETFACGVDVVGPSNLNTLLNSIPPYWAGFRRSLVAAIGDPDTEKGRALLAARSPVNRVEAIQRPLLIGQGANDPRVKQAESDQIVGAMRDRDIPVTYVLFPDEGHGFRQPENSMAFYAVAERFLGECLGGRVQAIGDDFTGSSIQVKAGASHVPGVAEALAN</sequence>
<dbReference type="PROSITE" id="PS51257">
    <property type="entry name" value="PROKAR_LIPOPROTEIN"/>
    <property type="match status" value="1"/>
</dbReference>
<dbReference type="Proteomes" id="UP000664303">
    <property type="component" value="Unassembled WGS sequence"/>
</dbReference>
<keyword evidence="1" id="KW-0378">Hydrolase</keyword>
<keyword evidence="5" id="KW-1185">Reference proteome</keyword>
<comment type="caution">
    <text evidence="4">The sequence shown here is derived from an EMBL/GenBank/DDBJ whole genome shotgun (WGS) entry which is preliminary data.</text>
</comment>
<evidence type="ECO:0000256" key="1">
    <source>
        <dbReference type="ARBA" id="ARBA00022801"/>
    </source>
</evidence>
<evidence type="ECO:0000259" key="3">
    <source>
        <dbReference type="Pfam" id="PF00326"/>
    </source>
</evidence>
<dbReference type="RefSeq" id="WP_206561115.1">
    <property type="nucleotide sequence ID" value="NZ_JAFKCZ010000009.1"/>
</dbReference>
<dbReference type="SUPFAM" id="SSF82171">
    <property type="entry name" value="DPP6 N-terminal domain-like"/>
    <property type="match status" value="2"/>
</dbReference>
<feature type="chain" id="PRO_5037966124" evidence="2">
    <location>
        <begin position="22"/>
        <end position="677"/>
    </location>
</feature>
<dbReference type="InterPro" id="IPR001375">
    <property type="entry name" value="Peptidase_S9_cat"/>
</dbReference>
<evidence type="ECO:0000256" key="2">
    <source>
        <dbReference type="SAM" id="SignalP"/>
    </source>
</evidence>
<dbReference type="PANTHER" id="PTHR42776:SF27">
    <property type="entry name" value="DIPEPTIDYL PEPTIDASE FAMILY MEMBER 6"/>
    <property type="match status" value="1"/>
</dbReference>
<keyword evidence="2" id="KW-0732">Signal</keyword>
<proteinExistence type="predicted"/>
<dbReference type="SUPFAM" id="SSF53474">
    <property type="entry name" value="alpha/beta-Hydrolases"/>
    <property type="match status" value="1"/>
</dbReference>
<dbReference type="InterPro" id="IPR029058">
    <property type="entry name" value="AB_hydrolase_fold"/>
</dbReference>
<gene>
    <name evidence="4" type="ORF">JYP50_13725</name>
</gene>